<protein>
    <recommendedName>
        <fullName evidence="3 7">Dihydrofolate reductase</fullName>
        <ecNumber evidence="3 7">1.5.1.3</ecNumber>
    </recommendedName>
</protein>
<dbReference type="GO" id="GO:0005829">
    <property type="term" value="C:cytosol"/>
    <property type="evidence" value="ECO:0007669"/>
    <property type="project" value="TreeGrafter"/>
</dbReference>
<dbReference type="GO" id="GO:0046452">
    <property type="term" value="P:dihydrofolate metabolic process"/>
    <property type="evidence" value="ECO:0007669"/>
    <property type="project" value="TreeGrafter"/>
</dbReference>
<comment type="catalytic activity">
    <reaction evidence="7">
        <text>(6S)-5,6,7,8-tetrahydrofolate + NADP(+) = 7,8-dihydrofolate + NADPH + H(+)</text>
        <dbReference type="Rhea" id="RHEA:15009"/>
        <dbReference type="ChEBI" id="CHEBI:15378"/>
        <dbReference type="ChEBI" id="CHEBI:57451"/>
        <dbReference type="ChEBI" id="CHEBI:57453"/>
        <dbReference type="ChEBI" id="CHEBI:57783"/>
        <dbReference type="ChEBI" id="CHEBI:58349"/>
        <dbReference type="EC" id="1.5.1.3"/>
    </reaction>
</comment>
<name>A0A1F5NUT5_9BACT</name>
<comment type="similarity">
    <text evidence="2 7">Belongs to the dihydrofolate reductase family.</text>
</comment>
<dbReference type="EMBL" id="MFEL01000010">
    <property type="protein sequence ID" value="OGE81110.1"/>
    <property type="molecule type" value="Genomic_DNA"/>
</dbReference>
<dbReference type="InterPro" id="IPR001796">
    <property type="entry name" value="DHFR_dom"/>
</dbReference>
<evidence type="ECO:0000256" key="6">
    <source>
        <dbReference type="ARBA" id="ARBA00023002"/>
    </source>
</evidence>
<sequence length="162" mass="18410">MKISIVVAVAKNGVIGKSNDLPFYIPEDLKHFKKVTDGHTVLMGKKTYDSIINRLGKPLPNRRSVVITRQTDFQAPDGVLVFHDLNQALAALEIDTDVLMVIGGGQIFKQFADMGKVDKIYMTHVHREVDGDVKFPDIDLSKWRKISEEPHEQFTWVEYEKS</sequence>
<dbReference type="PROSITE" id="PS51330">
    <property type="entry name" value="DHFR_2"/>
    <property type="match status" value="1"/>
</dbReference>
<accession>A0A1F5NUT5</accession>
<keyword evidence="5 7" id="KW-0521">NADP</keyword>
<evidence type="ECO:0000259" key="8">
    <source>
        <dbReference type="PROSITE" id="PS51330"/>
    </source>
</evidence>
<evidence type="ECO:0000256" key="4">
    <source>
        <dbReference type="ARBA" id="ARBA00022563"/>
    </source>
</evidence>
<dbReference type="STRING" id="1817825.A2720_01045"/>
<dbReference type="Pfam" id="PF00186">
    <property type="entry name" value="DHFR_1"/>
    <property type="match status" value="1"/>
</dbReference>
<comment type="pathway">
    <text evidence="1 7">Cofactor biosynthesis; tetrahydrofolate biosynthesis; 5,6,7,8-tetrahydrofolate from 7,8-dihydrofolate: step 1/1.</text>
</comment>
<dbReference type="InterPro" id="IPR024072">
    <property type="entry name" value="DHFR-like_dom_sf"/>
</dbReference>
<dbReference type="GO" id="GO:0046654">
    <property type="term" value="P:tetrahydrofolate biosynthetic process"/>
    <property type="evidence" value="ECO:0007669"/>
    <property type="project" value="UniProtKB-UniPathway"/>
</dbReference>
<dbReference type="UniPathway" id="UPA00077">
    <property type="reaction ID" value="UER00158"/>
</dbReference>
<proteinExistence type="inferred from homology"/>
<dbReference type="SUPFAM" id="SSF53597">
    <property type="entry name" value="Dihydrofolate reductase-like"/>
    <property type="match status" value="1"/>
</dbReference>
<gene>
    <name evidence="9" type="ORF">A2720_01045</name>
</gene>
<evidence type="ECO:0000313" key="10">
    <source>
        <dbReference type="Proteomes" id="UP000178892"/>
    </source>
</evidence>
<dbReference type="CDD" id="cd00209">
    <property type="entry name" value="DHFR"/>
    <property type="match status" value="1"/>
</dbReference>
<dbReference type="AlphaFoldDB" id="A0A1F5NUT5"/>
<comment type="caution">
    <text evidence="9">The sequence shown here is derived from an EMBL/GenBank/DDBJ whole genome shotgun (WGS) entry which is preliminary data.</text>
</comment>
<dbReference type="PIRSF" id="PIRSF000194">
    <property type="entry name" value="DHFR"/>
    <property type="match status" value="1"/>
</dbReference>
<evidence type="ECO:0000256" key="7">
    <source>
        <dbReference type="PIRNR" id="PIRNR000194"/>
    </source>
</evidence>
<evidence type="ECO:0000256" key="1">
    <source>
        <dbReference type="ARBA" id="ARBA00004903"/>
    </source>
</evidence>
<evidence type="ECO:0000256" key="3">
    <source>
        <dbReference type="ARBA" id="ARBA00012856"/>
    </source>
</evidence>
<dbReference type="InterPro" id="IPR012259">
    <property type="entry name" value="DHFR"/>
</dbReference>
<keyword evidence="4 7" id="KW-0554">One-carbon metabolism</keyword>
<dbReference type="GO" id="GO:0050661">
    <property type="term" value="F:NADP binding"/>
    <property type="evidence" value="ECO:0007669"/>
    <property type="project" value="InterPro"/>
</dbReference>
<keyword evidence="6 7" id="KW-0560">Oxidoreductase</keyword>
<dbReference type="Gene3D" id="3.40.430.10">
    <property type="entry name" value="Dihydrofolate Reductase, subunit A"/>
    <property type="match status" value="1"/>
</dbReference>
<dbReference type="PANTHER" id="PTHR48069">
    <property type="entry name" value="DIHYDROFOLATE REDUCTASE"/>
    <property type="match status" value="1"/>
</dbReference>
<comment type="function">
    <text evidence="7">Key enzyme in folate metabolism. Catalyzes an essential reaction for de novo glycine and purine synthesis, and for DNA precursor synthesis.</text>
</comment>
<reference evidence="9 10" key="1">
    <citation type="journal article" date="2016" name="Nat. Commun.">
        <title>Thousands of microbial genomes shed light on interconnected biogeochemical processes in an aquifer system.</title>
        <authorList>
            <person name="Anantharaman K."/>
            <person name="Brown C.T."/>
            <person name="Hug L.A."/>
            <person name="Sharon I."/>
            <person name="Castelle C.J."/>
            <person name="Probst A.J."/>
            <person name="Thomas B.C."/>
            <person name="Singh A."/>
            <person name="Wilkins M.J."/>
            <person name="Karaoz U."/>
            <person name="Brodie E.L."/>
            <person name="Williams K.H."/>
            <person name="Hubbard S.S."/>
            <person name="Banfield J.F."/>
        </authorList>
    </citation>
    <scope>NUCLEOTIDE SEQUENCE [LARGE SCALE GENOMIC DNA]</scope>
</reference>
<evidence type="ECO:0000256" key="5">
    <source>
        <dbReference type="ARBA" id="ARBA00022857"/>
    </source>
</evidence>
<dbReference type="GO" id="GO:0046655">
    <property type="term" value="P:folic acid metabolic process"/>
    <property type="evidence" value="ECO:0007669"/>
    <property type="project" value="TreeGrafter"/>
</dbReference>
<evidence type="ECO:0000313" key="9">
    <source>
        <dbReference type="EMBL" id="OGE81110.1"/>
    </source>
</evidence>
<dbReference type="GO" id="GO:0004146">
    <property type="term" value="F:dihydrofolate reductase activity"/>
    <property type="evidence" value="ECO:0007669"/>
    <property type="project" value="UniProtKB-EC"/>
</dbReference>
<organism evidence="9 10">
    <name type="scientific">Candidatus Doudnabacteria bacterium RIFCSPHIGHO2_01_FULL_46_24</name>
    <dbReference type="NCBI Taxonomy" id="1817825"/>
    <lineage>
        <taxon>Bacteria</taxon>
        <taxon>Candidatus Doudnaibacteriota</taxon>
    </lineage>
</organism>
<dbReference type="EC" id="1.5.1.3" evidence="3 7"/>
<evidence type="ECO:0000256" key="2">
    <source>
        <dbReference type="ARBA" id="ARBA00009539"/>
    </source>
</evidence>
<dbReference type="GO" id="GO:0006730">
    <property type="term" value="P:one-carbon metabolic process"/>
    <property type="evidence" value="ECO:0007669"/>
    <property type="project" value="UniProtKB-KW"/>
</dbReference>
<dbReference type="Proteomes" id="UP000178892">
    <property type="component" value="Unassembled WGS sequence"/>
</dbReference>
<feature type="domain" description="DHFR" evidence="8">
    <location>
        <begin position="2"/>
        <end position="162"/>
    </location>
</feature>
<dbReference type="PRINTS" id="PR00070">
    <property type="entry name" value="DHFR"/>
</dbReference>
<dbReference type="PANTHER" id="PTHR48069:SF3">
    <property type="entry name" value="DIHYDROFOLATE REDUCTASE"/>
    <property type="match status" value="1"/>
</dbReference>